<feature type="region of interest" description="Disordered" evidence="2">
    <location>
        <begin position="250"/>
        <end position="269"/>
    </location>
</feature>
<evidence type="ECO:0000256" key="2">
    <source>
        <dbReference type="SAM" id="MobiDB-lite"/>
    </source>
</evidence>
<gene>
    <name evidence="3" type="ORF">NTJ_12362</name>
</gene>
<proteinExistence type="inferred from homology"/>
<comment type="similarity">
    <text evidence="1">Belongs to the CDK5RAP3 family.</text>
</comment>
<protein>
    <recommendedName>
        <fullName evidence="5">CDK5 regulatory subunit-associated protein 3</fullName>
    </recommendedName>
</protein>
<dbReference type="Pfam" id="PF05600">
    <property type="entry name" value="CDK5RAP3"/>
    <property type="match status" value="1"/>
</dbReference>
<dbReference type="PANTHER" id="PTHR14894">
    <property type="entry name" value="CDK5 REGULATORY SUBUNIT-ASSOCIATED PROTEIN 3"/>
    <property type="match status" value="1"/>
</dbReference>
<reference evidence="3 4" key="1">
    <citation type="submission" date="2023-09" db="EMBL/GenBank/DDBJ databases">
        <title>Nesidiocoris tenuis whole genome shotgun sequence.</title>
        <authorList>
            <person name="Shibata T."/>
            <person name="Shimoda M."/>
            <person name="Kobayashi T."/>
            <person name="Uehara T."/>
        </authorList>
    </citation>
    <scope>NUCLEOTIDE SEQUENCE [LARGE SCALE GENOMIC DNA]</scope>
    <source>
        <strain evidence="3 4">Japan</strain>
    </source>
</reference>
<sequence>MDKHISIDIHVPKLLEWLISRRHCTGDWQSDIVKIRARINSAIQDMPEHSEIVTLLSGTYIHYFHCLKIIEILKETESDSKTIFGGYTSQRMKDWQTIVSMYTNNNVYLAEAAELLTNTVKYEIPSIKKQIAKLNQVENDCMKKEADALKSIGSAKNELTALLKELGIDGTASKSYCSALVAKADQLSEMHTKIVLEIKKIIPAIEHYVAFTKFSAPQQSVWLKMIKYLADKGNTTMYEFQHGVCPDRIELPPSSADDPNDNSNDGVDGIDWGYDTSGNESIPGINFGGSRQGNLADTPIADDPNDIVATGKLALNMLDNNDCRTNLINQLKELQMFLKLRLYELGKDGSVDAIMESKQSLQEMLANDEEILDLLTNTTSQHYFNILHSPKYLEDILRKIEQKENLIKRSAAIAAMSKARAKEVAQEAVALKKKGQVIVKKSKELQAEVCKDISQRYSGRKVFMSGGASI</sequence>
<evidence type="ECO:0008006" key="5">
    <source>
        <dbReference type="Google" id="ProtNLM"/>
    </source>
</evidence>
<dbReference type="Proteomes" id="UP001307889">
    <property type="component" value="Chromosome 10"/>
</dbReference>
<evidence type="ECO:0000313" key="4">
    <source>
        <dbReference type="Proteomes" id="UP001307889"/>
    </source>
</evidence>
<feature type="compositionally biased region" description="Low complexity" evidence="2">
    <location>
        <begin position="252"/>
        <end position="265"/>
    </location>
</feature>
<dbReference type="InterPro" id="IPR008491">
    <property type="entry name" value="CDK5RAP3"/>
</dbReference>
<dbReference type="EMBL" id="AP028918">
    <property type="protein sequence ID" value="BES99543.1"/>
    <property type="molecule type" value="Genomic_DNA"/>
</dbReference>
<evidence type="ECO:0000256" key="1">
    <source>
        <dbReference type="ARBA" id="ARBA00007478"/>
    </source>
</evidence>
<accession>A0ABN7B5K1</accession>
<evidence type="ECO:0000313" key="3">
    <source>
        <dbReference type="EMBL" id="BES99543.1"/>
    </source>
</evidence>
<keyword evidence="4" id="KW-1185">Reference proteome</keyword>
<dbReference type="PANTHER" id="PTHR14894:SF0">
    <property type="entry name" value="CDK5 REGULATORY SUBUNIT-ASSOCIATED PROTEIN 3"/>
    <property type="match status" value="1"/>
</dbReference>
<organism evidence="3 4">
    <name type="scientific">Nesidiocoris tenuis</name>
    <dbReference type="NCBI Taxonomy" id="355587"/>
    <lineage>
        <taxon>Eukaryota</taxon>
        <taxon>Metazoa</taxon>
        <taxon>Ecdysozoa</taxon>
        <taxon>Arthropoda</taxon>
        <taxon>Hexapoda</taxon>
        <taxon>Insecta</taxon>
        <taxon>Pterygota</taxon>
        <taxon>Neoptera</taxon>
        <taxon>Paraneoptera</taxon>
        <taxon>Hemiptera</taxon>
        <taxon>Heteroptera</taxon>
        <taxon>Panheteroptera</taxon>
        <taxon>Cimicomorpha</taxon>
        <taxon>Miridae</taxon>
        <taxon>Dicyphina</taxon>
        <taxon>Nesidiocoris</taxon>
    </lineage>
</organism>
<name>A0ABN7B5K1_9HEMI</name>